<feature type="domain" description="TIR" evidence="2">
    <location>
        <begin position="150"/>
        <end position="269"/>
    </location>
</feature>
<dbReference type="Gene3D" id="3.40.50.10140">
    <property type="entry name" value="Toll/interleukin-1 receptor homology (TIR) domain"/>
    <property type="match status" value="1"/>
</dbReference>
<dbReference type="SUPFAM" id="SSF52540">
    <property type="entry name" value="P-loop containing nucleoside triphosphate hydrolases"/>
    <property type="match status" value="1"/>
</dbReference>
<keyword evidence="3" id="KW-0675">Receptor</keyword>
<organism evidence="3">
    <name type="scientific">Tanacetum cinerariifolium</name>
    <name type="common">Dalmatian daisy</name>
    <name type="synonym">Chrysanthemum cinerariifolium</name>
    <dbReference type="NCBI Taxonomy" id="118510"/>
    <lineage>
        <taxon>Eukaryota</taxon>
        <taxon>Viridiplantae</taxon>
        <taxon>Streptophyta</taxon>
        <taxon>Embryophyta</taxon>
        <taxon>Tracheophyta</taxon>
        <taxon>Spermatophyta</taxon>
        <taxon>Magnoliopsida</taxon>
        <taxon>eudicotyledons</taxon>
        <taxon>Gunneridae</taxon>
        <taxon>Pentapetalae</taxon>
        <taxon>asterids</taxon>
        <taxon>campanulids</taxon>
        <taxon>Asterales</taxon>
        <taxon>Asteraceae</taxon>
        <taxon>Asteroideae</taxon>
        <taxon>Anthemideae</taxon>
        <taxon>Anthemidinae</taxon>
        <taxon>Tanacetum</taxon>
    </lineage>
</organism>
<dbReference type="PANTHER" id="PTHR11017:SF577">
    <property type="entry name" value="DISEASE RESISTANCE PROTEIN (TIR-NBS-LRR CLASS), PUTATIVE-RELATED"/>
    <property type="match status" value="1"/>
</dbReference>
<dbReference type="InterPro" id="IPR044974">
    <property type="entry name" value="Disease_R_plants"/>
</dbReference>
<proteinExistence type="predicted"/>
<accession>A0A6L2P7N5</accession>
<dbReference type="InterPro" id="IPR027417">
    <property type="entry name" value="P-loop_NTPase"/>
</dbReference>
<dbReference type="GO" id="GO:0007165">
    <property type="term" value="P:signal transduction"/>
    <property type="evidence" value="ECO:0007669"/>
    <property type="project" value="InterPro"/>
</dbReference>
<keyword evidence="1" id="KW-0175">Coiled coil</keyword>
<dbReference type="Gene3D" id="3.40.50.300">
    <property type="entry name" value="P-loop containing nucleotide triphosphate hydrolases"/>
    <property type="match status" value="1"/>
</dbReference>
<evidence type="ECO:0000259" key="2">
    <source>
        <dbReference type="PROSITE" id="PS50104"/>
    </source>
</evidence>
<name>A0A6L2P7N5_TANCI</name>
<sequence>MSPIYTSNLVLGPSFPIDLSRLSQRRNCHLAIQRCTAALPRHGKRSCDEEKKEKVQGEMSSKELVKKRFFSTGHRVKLEEMFTLALSDPSSITLVSKPSLSGLKKPQKNILKDILHRQDISFTGVHDGRDMLIAKKHGASTSSSSIHRRIKYDVLISFRGEDTRKTFVGHLYQALQAKCIETYKDDEKMMHGKIINNQLIQAIKDSRFFIIVFSKNYASSSWCLGELVEIMELNMEYLVKISKKARILRRNMKIADSNTQYAVSIKEDTAYLCLHYTKDHEGNKTNTSYSEDLNTPMDNPNITMEEYIRLEKKKLEYVGNCLTGNLLTIVFKDNLTSNETLSCEPTVSSLNNNEIDFRISFYKSDNEDYTIVFDKHLFSYKITSTNDLKTDSENDNEKVNNPLFPSPKPTVSCIDDLNFFKDFENEFPTIVYNDALTSKSDFSTEPTLCPQHIDEFDLKDKTSLSEYDAEEKNVLYFNNLFPFNIIYHDDLKSDKGDDDNEIDMIQFLRGNENTQGSNKLLEESHGIKYMALPPIDQRHQYLRHEGLQYTDADIVDFETILARDPMLRLCHKLIACRIAGRIQAHEKVIVTDLFYLRGMDVDSVNVPYLLARVLYKVVDIAACLVKVWDDWEVDRYENANLGLRKKYRLSLKNDMPPQDKGDGKTTVTRAVIDYLFADSKAKSFIGNVREVSNASMFGLKNLQEQVLSNVLNEQVTLNSFDDRKDMMKRRMFGKKVLLVLDDVDHIEQLKALVEQEVISLFSRQRGHIMKTCPMMKQKEEIERIINKIETAKENMEGLMASKPTVSIKYPESIYFETKCMLKGTYQGHWDNIWYVSNNTNMHLCPKLSLFCNIREKFIVNKLDDQKMFLFTYGLGEVVINNGDKGYLIPGVSYAPEVTLNILSLELLEKQGFEIMYENNTCSLVYMFKDPKG</sequence>
<evidence type="ECO:0000256" key="1">
    <source>
        <dbReference type="SAM" id="Coils"/>
    </source>
</evidence>
<feature type="coiled-coil region" evidence="1">
    <location>
        <begin position="774"/>
        <end position="801"/>
    </location>
</feature>
<comment type="caution">
    <text evidence="3">The sequence shown here is derived from an EMBL/GenBank/DDBJ whole genome shotgun (WGS) entry which is preliminary data.</text>
</comment>
<gene>
    <name evidence="3" type="ORF">Tci_065083</name>
</gene>
<dbReference type="EMBL" id="BKCJ010010778">
    <property type="protein sequence ID" value="GEU93105.1"/>
    <property type="molecule type" value="Genomic_DNA"/>
</dbReference>
<dbReference type="SMART" id="SM00255">
    <property type="entry name" value="TIR"/>
    <property type="match status" value="1"/>
</dbReference>
<dbReference type="SUPFAM" id="SSF52200">
    <property type="entry name" value="Toll/Interleukin receptor TIR domain"/>
    <property type="match status" value="1"/>
</dbReference>
<dbReference type="Pfam" id="PF01582">
    <property type="entry name" value="TIR"/>
    <property type="match status" value="1"/>
</dbReference>
<protein>
    <submittedName>
        <fullName evidence="3">Toll/interleukin-1 receptor (TIR) domain-containing protein</fullName>
    </submittedName>
</protein>
<dbReference type="GO" id="GO:0006952">
    <property type="term" value="P:defense response"/>
    <property type="evidence" value="ECO:0007669"/>
    <property type="project" value="InterPro"/>
</dbReference>
<dbReference type="PANTHER" id="PTHR11017">
    <property type="entry name" value="LEUCINE-RICH REPEAT-CONTAINING PROTEIN"/>
    <property type="match status" value="1"/>
</dbReference>
<reference evidence="3" key="1">
    <citation type="journal article" date="2019" name="Sci. Rep.">
        <title>Draft genome of Tanacetum cinerariifolium, the natural source of mosquito coil.</title>
        <authorList>
            <person name="Yamashiro T."/>
            <person name="Shiraishi A."/>
            <person name="Satake H."/>
            <person name="Nakayama K."/>
        </authorList>
    </citation>
    <scope>NUCLEOTIDE SEQUENCE</scope>
</reference>
<dbReference type="PROSITE" id="PS50104">
    <property type="entry name" value="TIR"/>
    <property type="match status" value="1"/>
</dbReference>
<dbReference type="AlphaFoldDB" id="A0A6L2P7N5"/>
<evidence type="ECO:0000313" key="3">
    <source>
        <dbReference type="EMBL" id="GEU93105.1"/>
    </source>
</evidence>
<dbReference type="InterPro" id="IPR035897">
    <property type="entry name" value="Toll_tir_struct_dom_sf"/>
</dbReference>
<dbReference type="InterPro" id="IPR000157">
    <property type="entry name" value="TIR_dom"/>
</dbReference>